<organism evidence="2 3">
    <name type="scientific">Conoideocrella luteorostrata</name>
    <dbReference type="NCBI Taxonomy" id="1105319"/>
    <lineage>
        <taxon>Eukaryota</taxon>
        <taxon>Fungi</taxon>
        <taxon>Dikarya</taxon>
        <taxon>Ascomycota</taxon>
        <taxon>Pezizomycotina</taxon>
        <taxon>Sordariomycetes</taxon>
        <taxon>Hypocreomycetidae</taxon>
        <taxon>Hypocreales</taxon>
        <taxon>Clavicipitaceae</taxon>
        <taxon>Conoideocrella</taxon>
    </lineage>
</organism>
<feature type="region of interest" description="Disordered" evidence="1">
    <location>
        <begin position="1"/>
        <end position="31"/>
    </location>
</feature>
<gene>
    <name evidence="2" type="primary">NUF2_1</name>
    <name evidence="2" type="ORF">QQS21_011852</name>
</gene>
<dbReference type="AlphaFoldDB" id="A0AAJ0CCB3"/>
<feature type="region of interest" description="Disordered" evidence="1">
    <location>
        <begin position="185"/>
        <end position="216"/>
    </location>
</feature>
<evidence type="ECO:0000256" key="1">
    <source>
        <dbReference type="SAM" id="MobiDB-lite"/>
    </source>
</evidence>
<comment type="caution">
    <text evidence="2">The sequence shown here is derived from an EMBL/GenBank/DDBJ whole genome shotgun (WGS) entry which is preliminary data.</text>
</comment>
<dbReference type="Proteomes" id="UP001251528">
    <property type="component" value="Unassembled WGS sequence"/>
</dbReference>
<proteinExistence type="predicted"/>
<evidence type="ECO:0000313" key="2">
    <source>
        <dbReference type="EMBL" id="KAK2590465.1"/>
    </source>
</evidence>
<sequence>MLRRQLSKWTERTEKLREQSNQKAQEAKDKMHELRAIHRKLTEEHTDKGKEMEIPRVRIEQTEKKMLDLKENTENKVHATTRNHGVYNATAGSALNVTFGVTLLRNPFKPVAGIEKGTCQKKQKAVRFRAPKPKQRTSQRDRLPATFDVPKGVSQQKQDNAMLSETLQPDDNDAVNAVDDTWATSDQTETQDTGDNGWANEASGDGETDEDDGDNWETNNANLLSCIYFYSDDEAIINFFLPGHVAGRGHMTL</sequence>
<feature type="compositionally biased region" description="Acidic residues" evidence="1">
    <location>
        <begin position="204"/>
        <end position="215"/>
    </location>
</feature>
<feature type="region of interest" description="Disordered" evidence="1">
    <location>
        <begin position="122"/>
        <end position="158"/>
    </location>
</feature>
<evidence type="ECO:0000313" key="3">
    <source>
        <dbReference type="Proteomes" id="UP001251528"/>
    </source>
</evidence>
<keyword evidence="3" id="KW-1185">Reference proteome</keyword>
<accession>A0AAJ0CCB3</accession>
<dbReference type="EMBL" id="JASWJB010000435">
    <property type="protein sequence ID" value="KAK2590465.1"/>
    <property type="molecule type" value="Genomic_DNA"/>
</dbReference>
<feature type="compositionally biased region" description="Polar residues" evidence="1">
    <location>
        <begin position="185"/>
        <end position="194"/>
    </location>
</feature>
<feature type="compositionally biased region" description="Basic and acidic residues" evidence="1">
    <location>
        <begin position="9"/>
        <end position="31"/>
    </location>
</feature>
<feature type="compositionally biased region" description="Basic residues" evidence="1">
    <location>
        <begin position="122"/>
        <end position="137"/>
    </location>
</feature>
<reference evidence="2" key="1">
    <citation type="submission" date="2023-06" db="EMBL/GenBank/DDBJ databases">
        <title>Conoideocrella luteorostrata (Hypocreales: Clavicipitaceae), a potential biocontrol fungus for elongate hemlock scale in United States Christmas tree production areas.</title>
        <authorList>
            <person name="Barrett H."/>
            <person name="Lovett B."/>
            <person name="Macias A.M."/>
            <person name="Stajich J.E."/>
            <person name="Kasson M.T."/>
        </authorList>
    </citation>
    <scope>NUCLEOTIDE SEQUENCE</scope>
    <source>
        <strain evidence="2">ARSEF 14590</strain>
    </source>
</reference>
<name>A0AAJ0CCB3_9HYPO</name>
<protein>
    <submittedName>
        <fullName evidence="2">Kinetochore-associated Ndc80 complex subunit nuf2</fullName>
    </submittedName>
</protein>